<dbReference type="AlphaFoldDB" id="A0A6C0AE39"/>
<accession>A0A6C0AE39</accession>
<dbReference type="EMBL" id="MN740593">
    <property type="protein sequence ID" value="QHS77655.1"/>
    <property type="molecule type" value="Genomic_DNA"/>
</dbReference>
<reference evidence="1" key="1">
    <citation type="journal article" date="2020" name="Nature">
        <title>Giant virus diversity and host interactions through global metagenomics.</title>
        <authorList>
            <person name="Schulz F."/>
            <person name="Roux S."/>
            <person name="Paez-Espino D."/>
            <person name="Jungbluth S."/>
            <person name="Walsh D.A."/>
            <person name="Denef V.J."/>
            <person name="McMahon K.D."/>
            <person name="Konstantinidis K.T."/>
            <person name="Eloe-Fadrosh E.A."/>
            <person name="Kyrpides N.C."/>
            <person name="Woyke T."/>
        </authorList>
    </citation>
    <scope>NUCLEOTIDE SEQUENCE</scope>
    <source>
        <strain evidence="1">GVMAG-S-1021933-23</strain>
    </source>
</reference>
<proteinExistence type="predicted"/>
<name>A0A6C0AE39_9ZZZZ</name>
<protein>
    <submittedName>
        <fullName evidence="1">Uncharacterized protein</fullName>
    </submittedName>
</protein>
<evidence type="ECO:0000313" key="1">
    <source>
        <dbReference type="EMBL" id="QHS77655.1"/>
    </source>
</evidence>
<sequence length="113" mass="13156">MSRDIEYEENRSIKGIKCKNYILCDTVLPDWWFDCKVCYLCTHCHMSFGSWKSGETEKKGKGELAQHENVECIICLENKLCVEQPCCDHKICVNCFKRCYYGEDIESLGLEVP</sequence>
<organism evidence="1">
    <name type="scientific">viral metagenome</name>
    <dbReference type="NCBI Taxonomy" id="1070528"/>
    <lineage>
        <taxon>unclassified sequences</taxon>
        <taxon>metagenomes</taxon>
        <taxon>organismal metagenomes</taxon>
    </lineage>
</organism>